<dbReference type="InterPro" id="IPR036554">
    <property type="entry name" value="GHMP_kinase_C_sf"/>
</dbReference>
<comment type="caution">
    <text evidence="7">The sequence shown here is derived from an EMBL/GenBank/DDBJ whole genome shotgun (WGS) entry which is preliminary data.</text>
</comment>
<evidence type="ECO:0000256" key="4">
    <source>
        <dbReference type="ARBA" id="ARBA00022840"/>
    </source>
</evidence>
<keyword evidence="2" id="KW-0547">Nucleotide-binding</keyword>
<dbReference type="GO" id="GO:0005524">
    <property type="term" value="F:ATP binding"/>
    <property type="evidence" value="ECO:0007669"/>
    <property type="project" value="UniProtKB-KW"/>
</dbReference>
<dbReference type="SUPFAM" id="SSF51161">
    <property type="entry name" value="Trimeric LpxA-like enzymes"/>
    <property type="match status" value="1"/>
</dbReference>
<dbReference type="SUPFAM" id="SSF54211">
    <property type="entry name" value="Ribosomal protein S5 domain 2-like"/>
    <property type="match status" value="1"/>
</dbReference>
<keyword evidence="4" id="KW-0067">ATP-binding</keyword>
<dbReference type="PRINTS" id="PR00959">
    <property type="entry name" value="MEVGALKINASE"/>
</dbReference>
<sequence>MNNLTSLFLSQSYKDTWDDYNRSLTSETFPQWDYIILTASDENQAAGYRSQIESRKDFLPSGTHFAVIPDEGNVRVGSGGATLSVLRYIQKRETERRRVQEGSQAEDEVFDGLRILVIHSGGDSKRVPAYSALGKLFSPVPHKLPNGRSSTLFDEFLIAMSSVPSRIREGMLLLSGDVLLLFNPLQIDFSGRGAAAISFKENVETGKNHGVFLNSEDGNVKKFLHKQTVETLRQAGAVNVNDCVDIDTGAVIFSAEVLKALYLLISTEEKYFRYVNDRVRLSLYGDFLYPLAEDSTLETFFQEKPEGEFCPELTEARKAVWEALRPYRMKLLRLAPAKFIHFGTTREILKLMNGGVEDYKELEWSRKVNSSITGQTAGYNSVLSDRAVVGEGCYLEDSFVHSRAVVGNGVILSYLDIHDEVIPDHVVLHGLKQKNGKFVCRIYGVQDNPKESVLFGMDLEKRAGELGISEDELWGKREHTLWQAELYPECDGIQAAVKASLNLYEIFHNGGDLASWRKENRKSLCSGFHDADASAIIAWNKRMQELVQMDEIAKDIRQGKPVREVTDLEPLTKIQREWMEKRLNRADFSEAVRLNYYVGSALGSREGDKYIEDSFRTISEQILASAMKNLQYNENCRIVCEEHTVKLPLRVNWGGGWSDTPPICCETGGTVLNAAISLNGELPVEVTLVKIPEKKIVFDSRDMDVHGEFDTIEPLQRTGDPYDSFALQKACLLACGILPAQGGDLSEILERLGGGFEMHSEVTNVPKGSGLGTSSILSAACVKAVFEFMGISYSEADLYAHVLVMEQIMSTGGGWQDQVGGVTNGIKYITSTPGLNQQIKVQHIELKPETRQELNERFCLIYTGQRRLARNLLRDVVGRYVGNEPDSLFALNEIQKVAALMRFELERGNIDEFARLLNYHWELSQKVDAGSTNTLIDQIFLSIEDLIDAKMVCGAGGGGFLQVILKKGMSRNQVHSRLKEVFQDNPVDVWECEII</sequence>
<dbReference type="GO" id="GO:0016779">
    <property type="term" value="F:nucleotidyltransferase activity"/>
    <property type="evidence" value="ECO:0007669"/>
    <property type="project" value="UniProtKB-KW"/>
</dbReference>
<dbReference type="PANTHER" id="PTHR32463:SF0">
    <property type="entry name" value="L-FUCOSE KINASE"/>
    <property type="match status" value="1"/>
</dbReference>
<keyword evidence="1 7" id="KW-0808">Transferase</keyword>
<proteinExistence type="predicted"/>
<dbReference type="PANTHER" id="PTHR32463">
    <property type="entry name" value="L-FUCOSE KINASE"/>
    <property type="match status" value="1"/>
</dbReference>
<evidence type="ECO:0000256" key="1">
    <source>
        <dbReference type="ARBA" id="ARBA00022679"/>
    </source>
</evidence>
<dbReference type="InterPro" id="IPR052203">
    <property type="entry name" value="GHMP_Kinase-Related"/>
</dbReference>
<evidence type="ECO:0000259" key="6">
    <source>
        <dbReference type="Pfam" id="PF07959"/>
    </source>
</evidence>
<dbReference type="InterPro" id="IPR020568">
    <property type="entry name" value="Ribosomal_Su5_D2-typ_SF"/>
</dbReference>
<evidence type="ECO:0000313" key="8">
    <source>
        <dbReference type="Proteomes" id="UP000437824"/>
    </source>
</evidence>
<dbReference type="Gene3D" id="3.30.230.120">
    <property type="match status" value="1"/>
</dbReference>
<dbReference type="InterPro" id="IPR006204">
    <property type="entry name" value="GHMP_kinase_N_dom"/>
</dbReference>
<name>A0A844GIT2_9FIRM</name>
<evidence type="ECO:0000259" key="5">
    <source>
        <dbReference type="Pfam" id="PF00288"/>
    </source>
</evidence>
<dbReference type="GO" id="GO:0050201">
    <property type="term" value="F:fucokinase activity"/>
    <property type="evidence" value="ECO:0007669"/>
    <property type="project" value="TreeGrafter"/>
</dbReference>
<evidence type="ECO:0000313" key="7">
    <source>
        <dbReference type="EMBL" id="MTD60610.1"/>
    </source>
</evidence>
<gene>
    <name evidence="7" type="ORF">GKZ57_04880</name>
</gene>
<dbReference type="Pfam" id="PF00288">
    <property type="entry name" value="GHMP_kinases_N"/>
    <property type="match status" value="1"/>
</dbReference>
<protein>
    <submittedName>
        <fullName evidence="7">Bifunctional fucokinase/L-fucose-1-P-guanylyltransferase</fullName>
    </submittedName>
</protein>
<dbReference type="InterPro" id="IPR011004">
    <property type="entry name" value="Trimer_LpxA-like_sf"/>
</dbReference>
<dbReference type="RefSeq" id="WP_154779869.1">
    <property type="nucleotide sequence ID" value="NZ_WMBC01000003.1"/>
</dbReference>
<dbReference type="AlphaFoldDB" id="A0A844GIT2"/>
<dbReference type="GO" id="GO:0042352">
    <property type="term" value="P:GDP-L-fucose salvage"/>
    <property type="evidence" value="ECO:0007669"/>
    <property type="project" value="TreeGrafter"/>
</dbReference>
<dbReference type="InterPro" id="IPR012887">
    <property type="entry name" value="GDP_fucose_pyrophosphorylase"/>
</dbReference>
<feature type="domain" description="GDP-fucose pyrophosphorylase" evidence="6">
    <location>
        <begin position="108"/>
        <end position="490"/>
    </location>
</feature>
<evidence type="ECO:0000256" key="3">
    <source>
        <dbReference type="ARBA" id="ARBA00022777"/>
    </source>
</evidence>
<evidence type="ECO:0000256" key="2">
    <source>
        <dbReference type="ARBA" id="ARBA00022741"/>
    </source>
</evidence>
<organism evidence="7 8">
    <name type="scientific">Blautia luti DSM 14534 = JCM 17040</name>
    <dbReference type="NCBI Taxonomy" id="649762"/>
    <lineage>
        <taxon>Bacteria</taxon>
        <taxon>Bacillati</taxon>
        <taxon>Bacillota</taxon>
        <taxon>Clostridia</taxon>
        <taxon>Lachnospirales</taxon>
        <taxon>Lachnospiraceae</taxon>
        <taxon>Blautia</taxon>
    </lineage>
</organism>
<keyword evidence="7" id="KW-0548">Nucleotidyltransferase</keyword>
<dbReference type="SUPFAM" id="SSF55060">
    <property type="entry name" value="GHMP Kinase, C-terminal domain"/>
    <property type="match status" value="1"/>
</dbReference>
<keyword evidence="3 7" id="KW-0418">Kinase</keyword>
<accession>A0A844GIT2</accession>
<dbReference type="Pfam" id="PF07959">
    <property type="entry name" value="Fucose_pyrophosphorylase"/>
    <property type="match status" value="1"/>
</dbReference>
<dbReference type="EMBL" id="WMBC01000003">
    <property type="protein sequence ID" value="MTD60610.1"/>
    <property type="molecule type" value="Genomic_DNA"/>
</dbReference>
<reference evidence="7 8" key="1">
    <citation type="submission" date="2019-11" db="EMBL/GenBank/DDBJ databases">
        <title>Draft genome sequence of Blautia luti DSM 14534T, isolated from human stool.</title>
        <authorList>
            <person name="Ortiz R."/>
            <person name="Melis-Arcos F."/>
            <person name="Covarrubias P."/>
            <person name="Cardenas J.P."/>
            <person name="Perez-Donoso J."/>
            <person name="Almonacid D."/>
        </authorList>
    </citation>
    <scope>NUCLEOTIDE SEQUENCE [LARGE SCALE GENOMIC DNA]</scope>
    <source>
        <strain evidence="7 8">DSM 14534</strain>
    </source>
</reference>
<dbReference type="Proteomes" id="UP000437824">
    <property type="component" value="Unassembled WGS sequence"/>
</dbReference>
<feature type="domain" description="GHMP kinase N-terminal" evidence="5">
    <location>
        <begin position="748"/>
        <end position="819"/>
    </location>
</feature>